<proteinExistence type="predicted"/>
<dbReference type="Proteomes" id="UP000239706">
    <property type="component" value="Unassembled WGS sequence"/>
</dbReference>
<dbReference type="AlphaFoldDB" id="A0A2T0B7T6"/>
<comment type="caution">
    <text evidence="1">The sequence shown here is derived from an EMBL/GenBank/DDBJ whole genome shotgun (WGS) entry which is preliminary data.</text>
</comment>
<dbReference type="EMBL" id="PVXO01000012">
    <property type="protein sequence ID" value="PRR79949.1"/>
    <property type="molecule type" value="Genomic_DNA"/>
</dbReference>
<sequence length="50" mass="5926">MGKLELIKDYAKNLNLNYLRINADKVIEKADLGSTSYQDLLLYYLYLRVR</sequence>
<name>A0A2T0B7T6_9CLOT</name>
<gene>
    <name evidence="1" type="ORF">CLLI_06820</name>
</gene>
<evidence type="ECO:0000313" key="1">
    <source>
        <dbReference type="EMBL" id="PRR79949.1"/>
    </source>
</evidence>
<keyword evidence="2" id="KW-1185">Reference proteome</keyword>
<dbReference type="RefSeq" id="WP_170063637.1">
    <property type="nucleotide sequence ID" value="NZ_PVXO01000012.1"/>
</dbReference>
<protein>
    <submittedName>
        <fullName evidence="1">Uncharacterized protein</fullName>
    </submittedName>
</protein>
<organism evidence="1 2">
    <name type="scientific">Clostridium liquoris</name>
    <dbReference type="NCBI Taxonomy" id="1289519"/>
    <lineage>
        <taxon>Bacteria</taxon>
        <taxon>Bacillati</taxon>
        <taxon>Bacillota</taxon>
        <taxon>Clostridia</taxon>
        <taxon>Eubacteriales</taxon>
        <taxon>Clostridiaceae</taxon>
        <taxon>Clostridium</taxon>
    </lineage>
</organism>
<evidence type="ECO:0000313" key="2">
    <source>
        <dbReference type="Proteomes" id="UP000239706"/>
    </source>
</evidence>
<accession>A0A2T0B7T6</accession>
<reference evidence="1 2" key="1">
    <citation type="submission" date="2018-03" db="EMBL/GenBank/DDBJ databases">
        <title>Genome sequence of Clostridium liquoris DSM 100320.</title>
        <authorList>
            <person name="Poehlein A."/>
            <person name="Daniel R."/>
        </authorList>
    </citation>
    <scope>NUCLEOTIDE SEQUENCE [LARGE SCALE GENOMIC DNA]</scope>
    <source>
        <strain evidence="1 2">DSM 100320</strain>
    </source>
</reference>